<keyword evidence="8" id="KW-1185">Reference proteome</keyword>
<dbReference type="GO" id="GO:0005975">
    <property type="term" value="P:carbohydrate metabolic process"/>
    <property type="evidence" value="ECO:0007669"/>
    <property type="project" value="InterPro"/>
</dbReference>
<keyword evidence="5" id="KW-0732">Signal</keyword>
<reference evidence="7 8" key="1">
    <citation type="journal article" date="2020" name="ISME J.">
        <title>Uncovering the hidden diversity of litter-decomposition mechanisms in mushroom-forming fungi.</title>
        <authorList>
            <person name="Floudas D."/>
            <person name="Bentzer J."/>
            <person name="Ahren D."/>
            <person name="Johansson T."/>
            <person name="Persson P."/>
            <person name="Tunlid A."/>
        </authorList>
    </citation>
    <scope>NUCLEOTIDE SEQUENCE [LARGE SCALE GENOMIC DNA]</scope>
    <source>
        <strain evidence="7 8">CBS 291.85</strain>
    </source>
</reference>
<protein>
    <recommendedName>
        <fullName evidence="6">Beta-xylosidase C-terminal Concanavalin A-like domain-containing protein</fullName>
    </recommendedName>
</protein>
<comment type="similarity">
    <text evidence="1 4">Belongs to the glycosyl hydrolase 43 family.</text>
</comment>
<keyword evidence="3 4" id="KW-0326">Glycosidase</keyword>
<dbReference type="AlphaFoldDB" id="A0A8H5CYQ4"/>
<feature type="chain" id="PRO_5034550577" description="Beta-xylosidase C-terminal Concanavalin A-like domain-containing protein" evidence="5">
    <location>
        <begin position="27"/>
        <end position="550"/>
    </location>
</feature>
<dbReference type="InterPro" id="IPR006710">
    <property type="entry name" value="Glyco_hydro_43"/>
</dbReference>
<evidence type="ECO:0000256" key="1">
    <source>
        <dbReference type="ARBA" id="ARBA00009865"/>
    </source>
</evidence>
<evidence type="ECO:0000259" key="6">
    <source>
        <dbReference type="Pfam" id="PF17851"/>
    </source>
</evidence>
<dbReference type="PANTHER" id="PTHR42812">
    <property type="entry name" value="BETA-XYLOSIDASE"/>
    <property type="match status" value="1"/>
</dbReference>
<evidence type="ECO:0000256" key="2">
    <source>
        <dbReference type="ARBA" id="ARBA00022801"/>
    </source>
</evidence>
<dbReference type="Proteomes" id="UP000559256">
    <property type="component" value="Unassembled WGS sequence"/>
</dbReference>
<dbReference type="Pfam" id="PF04616">
    <property type="entry name" value="Glyco_hydro_43"/>
    <property type="match status" value="1"/>
</dbReference>
<dbReference type="CDD" id="cd09001">
    <property type="entry name" value="GH43_FsAxh1-like"/>
    <property type="match status" value="1"/>
</dbReference>
<sequence>MISRVSKMHPLRLCLGALAVMSFVSGISVQPSSVGARAVTSNPVLYEDFADNDITRVNDTYYFSASTMHFSPGAPILQSKDLVNWKVIGHSVPRLDFFDDNAYDLVNSTAYIRGIWASTLRYRPSNKKWYWIGCVDWVRSFIYTADSPTGEWTQAGVINNCYYDCGLFIDQNSNGGGGDTLYVAYGGGNNLSVAQLDAAGTAEVSNKVVWSYDKGREGNRMYKKDGFYYVITDSPDEGSQLIVRSTDPFGPYENRTFWSNSIGSPIAGTGAPIQGSLVDTPDGHWYFMSFAWAFPEGRSPVLAPVTWTQDGWPQVTFNNNNWPTALSFPLPASTGPLQSWTGVDNFKSIGVEWEWNHNPDNSAWSINNGLVLKTASVTDDLYAAKNTLCHRILGPKANGTILVDISRMTDGDRAGISMFRDLSGYIAVKQDGSTRTLVMRNNINLSASTPGGTCCWSTSNKGNDVTTASVTGNQIWLRITADVAPTGSNQAIFSYSTDGTRFTVLGNALVLDNSWQFFMGYRFGIFNFATKALGGSVTVKSFAHVSARGS</sequence>
<keyword evidence="2 4" id="KW-0378">Hydrolase</keyword>
<organism evidence="7 8">
    <name type="scientific">Tetrapyrgos nigripes</name>
    <dbReference type="NCBI Taxonomy" id="182062"/>
    <lineage>
        <taxon>Eukaryota</taxon>
        <taxon>Fungi</taxon>
        <taxon>Dikarya</taxon>
        <taxon>Basidiomycota</taxon>
        <taxon>Agaricomycotina</taxon>
        <taxon>Agaricomycetes</taxon>
        <taxon>Agaricomycetidae</taxon>
        <taxon>Agaricales</taxon>
        <taxon>Marasmiineae</taxon>
        <taxon>Marasmiaceae</taxon>
        <taxon>Tetrapyrgos</taxon>
    </lineage>
</organism>
<dbReference type="SUPFAM" id="SSF75005">
    <property type="entry name" value="Arabinanase/levansucrase/invertase"/>
    <property type="match status" value="1"/>
</dbReference>
<dbReference type="Pfam" id="PF17851">
    <property type="entry name" value="GH43_C2"/>
    <property type="match status" value="1"/>
</dbReference>
<dbReference type="SUPFAM" id="SSF49899">
    <property type="entry name" value="Concanavalin A-like lectins/glucanases"/>
    <property type="match status" value="1"/>
</dbReference>
<dbReference type="InterPro" id="IPR013320">
    <property type="entry name" value="ConA-like_dom_sf"/>
</dbReference>
<dbReference type="OrthoDB" id="2139957at2759"/>
<gene>
    <name evidence="7" type="ORF">D9758_012702</name>
</gene>
<accession>A0A8H5CYQ4</accession>
<proteinExistence type="inferred from homology"/>
<feature type="signal peptide" evidence="5">
    <location>
        <begin position="1"/>
        <end position="26"/>
    </location>
</feature>
<dbReference type="PANTHER" id="PTHR42812:SF15">
    <property type="entry name" value="HYDROLASE, PUTATIVE (AFU_ORTHOLOGUE AFUA_2G00930)-RELATED"/>
    <property type="match status" value="1"/>
</dbReference>
<dbReference type="Gene3D" id="2.115.10.20">
    <property type="entry name" value="Glycosyl hydrolase domain, family 43"/>
    <property type="match status" value="1"/>
</dbReference>
<feature type="domain" description="Beta-xylosidase C-terminal Concanavalin A-like" evidence="6">
    <location>
        <begin position="344"/>
        <end position="542"/>
    </location>
</feature>
<name>A0A8H5CYQ4_9AGAR</name>
<evidence type="ECO:0000313" key="8">
    <source>
        <dbReference type="Proteomes" id="UP000559256"/>
    </source>
</evidence>
<comment type="caution">
    <text evidence="7">The sequence shown here is derived from an EMBL/GenBank/DDBJ whole genome shotgun (WGS) entry which is preliminary data.</text>
</comment>
<dbReference type="InterPro" id="IPR051795">
    <property type="entry name" value="Glycosyl_Hydrlase_43"/>
</dbReference>
<dbReference type="EMBL" id="JAACJM010000083">
    <property type="protein sequence ID" value="KAF5349042.1"/>
    <property type="molecule type" value="Genomic_DNA"/>
</dbReference>
<evidence type="ECO:0000256" key="4">
    <source>
        <dbReference type="RuleBase" id="RU361187"/>
    </source>
</evidence>
<evidence type="ECO:0000256" key="5">
    <source>
        <dbReference type="SAM" id="SignalP"/>
    </source>
</evidence>
<dbReference type="InterPro" id="IPR041542">
    <property type="entry name" value="GH43_C2"/>
</dbReference>
<dbReference type="Gene3D" id="2.60.120.200">
    <property type="match status" value="1"/>
</dbReference>
<dbReference type="InterPro" id="IPR023296">
    <property type="entry name" value="Glyco_hydro_beta-prop_sf"/>
</dbReference>
<evidence type="ECO:0000313" key="7">
    <source>
        <dbReference type="EMBL" id="KAF5349042.1"/>
    </source>
</evidence>
<dbReference type="GO" id="GO:0004553">
    <property type="term" value="F:hydrolase activity, hydrolyzing O-glycosyl compounds"/>
    <property type="evidence" value="ECO:0007669"/>
    <property type="project" value="InterPro"/>
</dbReference>
<evidence type="ECO:0000256" key="3">
    <source>
        <dbReference type="ARBA" id="ARBA00023295"/>
    </source>
</evidence>